<feature type="coiled-coil region" evidence="1">
    <location>
        <begin position="491"/>
        <end position="518"/>
    </location>
</feature>
<dbReference type="EMBL" id="JH717846">
    <property type="protein sequence ID" value="EWY85761.1"/>
    <property type="molecule type" value="Genomic_DNA"/>
</dbReference>
<sequence length="660" mass="75134">MGSTNQSLQVNPTGASLPADVQLEAGAALATQSHGSENVAVENDRLSPNVERILLDAIRDGVLFMLGVTTKVAENILITNFGSRTMRFQFGVDIKEIVELSWEAVGETGKRNEDTRIEQALRSAWPKSRENEWIRQYLIESDGCSPAIKAPWSSLVEVYQDDINVFDRTKSVMHENPFSAVRHRGTLYSRYESLWHSWCFAARAGVGEQWQRQNEESPYRPRGRIIFCASKGRRKGVQYFPIDVFACALSFDEPFSKPHNDRRPFEVGYSASFFSPDFRGGCNVPYDHFVKTAIHWQIRYFRPVDCSIGDDMNYLLSRRQTATIRSGAKRISLEEKRARISFRVLRGSSSLFSIFILADDCMFADTYNTDRVEGAIGSWERYGLKARERAIPITHYLFEIIRVFEKCMDAWGDALDAIDGLVHVSLNDLDNQAQVEDLMFDKSFDRSKDYFVALQLLRLMDEWIDEVVPSIKEMKENPSVERFPLCAAEAMDNFDAAIRNMKERADVVQKRVRKKQVEVNSLRDGLFNATSLREATKAMALNQAIYVFTVVTVLFTPVSFLATFWALPFLNNPIERSGVVPEPSAFRNSFIIMPLLTYVLVISVAWFVGQRNGTNALLGLLRELWEFLGQLMRFAWSILPRMPIRGNGRSPHSSSDSLEA</sequence>
<evidence type="ECO:0000256" key="1">
    <source>
        <dbReference type="SAM" id="Coils"/>
    </source>
</evidence>
<keyword evidence="1" id="KW-0175">Coiled coil</keyword>
<feature type="transmembrane region" description="Helical" evidence="2">
    <location>
        <begin position="545"/>
        <end position="570"/>
    </location>
</feature>
<keyword evidence="2" id="KW-0472">Membrane</keyword>
<feature type="transmembrane region" description="Helical" evidence="2">
    <location>
        <begin position="590"/>
        <end position="608"/>
    </location>
</feature>
<evidence type="ECO:0000313" key="4">
    <source>
        <dbReference type="Proteomes" id="UP000030753"/>
    </source>
</evidence>
<reference evidence="3 4" key="1">
    <citation type="submission" date="2011-06" db="EMBL/GenBank/DDBJ databases">
        <title>The Genome Sequence of Fusarium oxysporum FOSC 3-a.</title>
        <authorList>
            <consortium name="The Broad Institute Genome Sequencing Platform"/>
            <person name="Ma L.-J."/>
            <person name="Gale L.R."/>
            <person name="Schwartz D.C."/>
            <person name="Zhou S."/>
            <person name="Corby-Kistler H."/>
            <person name="Young S.K."/>
            <person name="Zeng Q."/>
            <person name="Gargeya S."/>
            <person name="Fitzgerald M."/>
            <person name="Haas B."/>
            <person name="Abouelleil A."/>
            <person name="Alvarado L."/>
            <person name="Arachchi H.M."/>
            <person name="Berlin A."/>
            <person name="Brown A."/>
            <person name="Chapman S.B."/>
            <person name="Chen Z."/>
            <person name="Dunbar C."/>
            <person name="Freedman E."/>
            <person name="Gearin G."/>
            <person name="Gellesch M."/>
            <person name="Goldberg J."/>
            <person name="Griggs A."/>
            <person name="Gujja S."/>
            <person name="Heiman D."/>
            <person name="Howarth C."/>
            <person name="Larson L."/>
            <person name="Lui A."/>
            <person name="MacDonald P.J.P."/>
            <person name="Mehta T."/>
            <person name="Montmayeur A."/>
            <person name="Murphy C."/>
            <person name="Neiman D."/>
            <person name="Pearson M."/>
            <person name="Priest M."/>
            <person name="Roberts A."/>
            <person name="Saif S."/>
            <person name="Shea T."/>
            <person name="Shenoy N."/>
            <person name="Sisk P."/>
            <person name="Stolte C."/>
            <person name="Sykes S."/>
            <person name="Wortman J."/>
            <person name="Nusbaum C."/>
            <person name="Birren B."/>
        </authorList>
    </citation>
    <scope>NUCLEOTIDE SEQUENCE [LARGE SCALE GENOMIC DNA]</scope>
    <source>
        <strain evidence="4">FOSC 3-a</strain>
    </source>
</reference>
<dbReference type="Proteomes" id="UP000030753">
    <property type="component" value="Unassembled WGS sequence"/>
</dbReference>
<dbReference type="GO" id="GO:0016020">
    <property type="term" value="C:membrane"/>
    <property type="evidence" value="ECO:0007669"/>
    <property type="project" value="InterPro"/>
</dbReference>
<accession>W9HZV0</accession>
<dbReference type="InterPro" id="IPR002523">
    <property type="entry name" value="MgTranspt_CorA/ZnTranspt_ZntB"/>
</dbReference>
<proteinExistence type="predicted"/>
<protein>
    <submittedName>
        <fullName evidence="3">Uncharacterized protein</fullName>
    </submittedName>
</protein>
<evidence type="ECO:0000313" key="3">
    <source>
        <dbReference type="EMBL" id="EWY85761.1"/>
    </source>
</evidence>
<keyword evidence="2" id="KW-0812">Transmembrane</keyword>
<dbReference type="OrthoDB" id="5430750at2759"/>
<organism evidence="3 4">
    <name type="scientific">Fusarium oxysporum NRRL 32931</name>
    <dbReference type="NCBI Taxonomy" id="660029"/>
    <lineage>
        <taxon>Eukaryota</taxon>
        <taxon>Fungi</taxon>
        <taxon>Dikarya</taxon>
        <taxon>Ascomycota</taxon>
        <taxon>Pezizomycotina</taxon>
        <taxon>Sordariomycetes</taxon>
        <taxon>Hypocreomycetidae</taxon>
        <taxon>Hypocreales</taxon>
        <taxon>Nectriaceae</taxon>
        <taxon>Fusarium</taxon>
        <taxon>Fusarium oxysporum species complex</taxon>
    </lineage>
</organism>
<gene>
    <name evidence="3" type="ORF">FOYG_12871</name>
</gene>
<dbReference type="AlphaFoldDB" id="W9HZV0"/>
<keyword evidence="2" id="KW-1133">Transmembrane helix</keyword>
<dbReference type="GO" id="GO:0046873">
    <property type="term" value="F:metal ion transmembrane transporter activity"/>
    <property type="evidence" value="ECO:0007669"/>
    <property type="project" value="InterPro"/>
</dbReference>
<dbReference type="HOGENOM" id="CLU_024992_1_0_1"/>
<dbReference type="Pfam" id="PF01544">
    <property type="entry name" value="CorA"/>
    <property type="match status" value="1"/>
</dbReference>
<name>W9HZV0_FUSOX</name>
<evidence type="ECO:0000256" key="2">
    <source>
        <dbReference type="SAM" id="Phobius"/>
    </source>
</evidence>
<dbReference type="Gene3D" id="1.20.58.340">
    <property type="entry name" value="Magnesium transport protein CorA, transmembrane region"/>
    <property type="match status" value="1"/>
</dbReference>